<dbReference type="EMBL" id="APMM01000018">
    <property type="protein sequence ID" value="ENN96309.1"/>
    <property type="molecule type" value="Genomic_DNA"/>
</dbReference>
<evidence type="ECO:0000313" key="2">
    <source>
        <dbReference type="Proteomes" id="UP000053695"/>
    </source>
</evidence>
<evidence type="ECO:0000313" key="1">
    <source>
        <dbReference type="EMBL" id="ENN96309.1"/>
    </source>
</evidence>
<dbReference type="AlphaFoldDB" id="N6UVC6"/>
<keyword evidence="2" id="KW-1185">Reference proteome</keyword>
<organism evidence="1 2">
    <name type="scientific">Methanocaldococcus villosus KIN24-T80</name>
    <dbReference type="NCBI Taxonomy" id="1069083"/>
    <lineage>
        <taxon>Archaea</taxon>
        <taxon>Methanobacteriati</taxon>
        <taxon>Methanobacteriota</taxon>
        <taxon>Methanomada group</taxon>
        <taxon>Methanococci</taxon>
        <taxon>Methanococcales</taxon>
        <taxon>Methanocaldococcaceae</taxon>
        <taxon>Methanocaldococcus</taxon>
    </lineage>
</organism>
<comment type="caution">
    <text evidence="1">The sequence shown here is derived from an EMBL/GenBank/DDBJ whole genome shotgun (WGS) entry which is preliminary data.</text>
</comment>
<dbReference type="Proteomes" id="UP000053695">
    <property type="component" value="Unassembled WGS sequence"/>
</dbReference>
<gene>
    <name evidence="1" type="ORF">J422_03079</name>
</gene>
<reference evidence="1 2" key="1">
    <citation type="journal article" date="2013" name="Genome Announc.">
        <title>Draft Genome Sequence of a Highly Flagellated, Fast-Swimming Archaeon, Methanocaldococcus villosus Strain KIN24-T80 (DSM 22612).</title>
        <authorList>
            <person name="Thennarasu S."/>
            <person name="Polireddy D."/>
            <person name="Antony A."/>
            <person name="Yada M.R."/>
            <person name="Algarawi S."/>
            <person name="Sivakumar N."/>
        </authorList>
    </citation>
    <scope>NUCLEOTIDE SEQUENCE [LARGE SCALE GENOMIC DNA]</scope>
    <source>
        <strain evidence="1 2">KIN24-T80</strain>
    </source>
</reference>
<dbReference type="Gene3D" id="3.40.50.300">
    <property type="entry name" value="P-loop containing nucleotide triphosphate hydrolases"/>
    <property type="match status" value="1"/>
</dbReference>
<accession>N6UVC6</accession>
<sequence>MAKLIEIFRKIRNIPQMIVITHHKEIEEVADNIIRVYKEDYSKVSVE</sequence>
<protein>
    <submittedName>
        <fullName evidence="1">SMC domain-containing protein</fullName>
    </submittedName>
</protein>
<dbReference type="InterPro" id="IPR027417">
    <property type="entry name" value="P-loop_NTPase"/>
</dbReference>
<proteinExistence type="predicted"/>
<dbReference type="PATRIC" id="fig|1069083.5.peg.604"/>
<name>N6UVC6_9EURY</name>